<evidence type="ECO:0000256" key="2">
    <source>
        <dbReference type="ARBA" id="ARBA00022679"/>
    </source>
</evidence>
<dbReference type="EMBL" id="JARKIE010000695">
    <property type="protein sequence ID" value="KAJ7620783.1"/>
    <property type="molecule type" value="Genomic_DNA"/>
</dbReference>
<dbReference type="SUPFAM" id="SSF53448">
    <property type="entry name" value="Nucleotide-diphospho-sugar transferases"/>
    <property type="match status" value="1"/>
</dbReference>
<dbReference type="InterPro" id="IPR002685">
    <property type="entry name" value="Glyco_trans_15"/>
</dbReference>
<comment type="caution">
    <text evidence="4">The sequence shown here is derived from an EMBL/GenBank/DDBJ whole genome shotgun (WGS) entry which is preliminary data.</text>
</comment>
<evidence type="ECO:0000256" key="1">
    <source>
        <dbReference type="ARBA" id="ARBA00007677"/>
    </source>
</evidence>
<name>A0AAD7FIG9_MYCRO</name>
<keyword evidence="5" id="KW-1185">Reference proteome</keyword>
<protein>
    <submittedName>
        <fullName evidence="4">Uncharacterized protein</fullName>
    </submittedName>
</protein>
<keyword evidence="3" id="KW-0472">Membrane</keyword>
<feature type="transmembrane region" description="Helical" evidence="3">
    <location>
        <begin position="54"/>
        <end position="77"/>
    </location>
</feature>
<dbReference type="GO" id="GO:0016020">
    <property type="term" value="C:membrane"/>
    <property type="evidence" value="ECO:0007669"/>
    <property type="project" value="InterPro"/>
</dbReference>
<accession>A0AAD7FIG9</accession>
<keyword evidence="2" id="KW-0808">Transferase</keyword>
<reference evidence="4" key="1">
    <citation type="submission" date="2023-03" db="EMBL/GenBank/DDBJ databases">
        <title>Massive genome expansion in bonnet fungi (Mycena s.s.) driven by repeated elements and novel gene families across ecological guilds.</title>
        <authorList>
            <consortium name="Lawrence Berkeley National Laboratory"/>
            <person name="Harder C.B."/>
            <person name="Miyauchi S."/>
            <person name="Viragh M."/>
            <person name="Kuo A."/>
            <person name="Thoen E."/>
            <person name="Andreopoulos B."/>
            <person name="Lu D."/>
            <person name="Skrede I."/>
            <person name="Drula E."/>
            <person name="Henrissat B."/>
            <person name="Morin E."/>
            <person name="Kohler A."/>
            <person name="Barry K."/>
            <person name="LaButti K."/>
            <person name="Morin E."/>
            <person name="Salamov A."/>
            <person name="Lipzen A."/>
            <person name="Mereny Z."/>
            <person name="Hegedus B."/>
            <person name="Baldrian P."/>
            <person name="Stursova M."/>
            <person name="Weitz H."/>
            <person name="Taylor A."/>
            <person name="Grigoriev I.V."/>
            <person name="Nagy L.G."/>
            <person name="Martin F."/>
            <person name="Kauserud H."/>
        </authorList>
    </citation>
    <scope>NUCLEOTIDE SEQUENCE</scope>
    <source>
        <strain evidence="4">CBHHK067</strain>
    </source>
</reference>
<evidence type="ECO:0000256" key="3">
    <source>
        <dbReference type="SAM" id="Phobius"/>
    </source>
</evidence>
<keyword evidence="3" id="KW-1133">Transmembrane helix</keyword>
<proteinExistence type="inferred from homology"/>
<dbReference type="InterPro" id="IPR029044">
    <property type="entry name" value="Nucleotide-diphossugar_trans"/>
</dbReference>
<sequence length="187" mass="20792">MSFLGTSSMPYTSLLLIPTPPPGDDYESILALLASDITQCQSVLAALHARECHASMLVTLYALAFWAAYLAVWYFSFVASGLRGMERALPVVVGPILSGTSARATQRDRRKVDCFTITMHEFNKTIPMLWGHLKEFIKLHLEHIAGFMSVDGGNTYNRCLCASFFASPLLSASRITYFPRPVQTHIR</sequence>
<gene>
    <name evidence="4" type="ORF">B0H17DRAFT_1151960</name>
</gene>
<keyword evidence="3" id="KW-0812">Transmembrane</keyword>
<evidence type="ECO:0000313" key="5">
    <source>
        <dbReference type="Proteomes" id="UP001221757"/>
    </source>
</evidence>
<dbReference type="Pfam" id="PF01793">
    <property type="entry name" value="Glyco_transf_15"/>
    <property type="match status" value="1"/>
</dbReference>
<dbReference type="Gene3D" id="3.90.550.10">
    <property type="entry name" value="Spore Coat Polysaccharide Biosynthesis Protein SpsA, Chain A"/>
    <property type="match status" value="1"/>
</dbReference>
<organism evidence="4 5">
    <name type="scientific">Mycena rosella</name>
    <name type="common">Pink bonnet</name>
    <name type="synonym">Agaricus rosellus</name>
    <dbReference type="NCBI Taxonomy" id="1033263"/>
    <lineage>
        <taxon>Eukaryota</taxon>
        <taxon>Fungi</taxon>
        <taxon>Dikarya</taxon>
        <taxon>Basidiomycota</taxon>
        <taxon>Agaricomycotina</taxon>
        <taxon>Agaricomycetes</taxon>
        <taxon>Agaricomycetidae</taxon>
        <taxon>Agaricales</taxon>
        <taxon>Marasmiineae</taxon>
        <taxon>Mycenaceae</taxon>
        <taxon>Mycena</taxon>
    </lineage>
</organism>
<dbReference type="Proteomes" id="UP001221757">
    <property type="component" value="Unassembled WGS sequence"/>
</dbReference>
<dbReference type="AlphaFoldDB" id="A0AAD7FIG9"/>
<comment type="similarity">
    <text evidence="1">Belongs to the glycosyltransferase 15 family.</text>
</comment>
<evidence type="ECO:0000313" key="4">
    <source>
        <dbReference type="EMBL" id="KAJ7620783.1"/>
    </source>
</evidence>
<dbReference type="GO" id="GO:0000030">
    <property type="term" value="F:mannosyltransferase activity"/>
    <property type="evidence" value="ECO:0007669"/>
    <property type="project" value="InterPro"/>
</dbReference>